<gene>
    <name evidence="1" type="ORF">LOK49_LG01G01999</name>
</gene>
<dbReference type="Proteomes" id="UP001060215">
    <property type="component" value="Chromosome 1"/>
</dbReference>
<reference evidence="1 2" key="1">
    <citation type="journal article" date="2022" name="Plant J.">
        <title>Chromosome-level genome of Camellia lanceoleosa provides a valuable resource for understanding genome evolution and self-incompatibility.</title>
        <authorList>
            <person name="Gong W."/>
            <person name="Xiao S."/>
            <person name="Wang L."/>
            <person name="Liao Z."/>
            <person name="Chang Y."/>
            <person name="Mo W."/>
            <person name="Hu G."/>
            <person name="Li W."/>
            <person name="Zhao G."/>
            <person name="Zhu H."/>
            <person name="Hu X."/>
            <person name="Ji K."/>
            <person name="Xiang X."/>
            <person name="Song Q."/>
            <person name="Yuan D."/>
            <person name="Jin S."/>
            <person name="Zhang L."/>
        </authorList>
    </citation>
    <scope>NUCLEOTIDE SEQUENCE [LARGE SCALE GENOMIC DNA]</scope>
    <source>
        <strain evidence="1">SQ_2022a</strain>
    </source>
</reference>
<keyword evidence="2" id="KW-1185">Reference proteome</keyword>
<sequence length="191" mass="21284">MRGLSNSSSSHGGGLQHTISGTRSNVAKRTSSALFPSSVVTRIEPLLAVRDVPSSKRLNLFINATSLLRCPLRAIALPRQTEVSPVGPPHPSALCNASDGTPPRRLRRRCSHIGKPPPPAANLNSVRVFTQISSYLPDFHRNMAFIVETEPDLLESCMFLFDYSTMFVFHVWGFHQHSRLPPRFPYISFNY</sequence>
<proteinExistence type="predicted"/>
<dbReference type="EMBL" id="CM045758">
    <property type="protein sequence ID" value="KAI8029254.1"/>
    <property type="molecule type" value="Genomic_DNA"/>
</dbReference>
<protein>
    <submittedName>
        <fullName evidence="1">Serine/threonine protein phosphatase 2A 57 kDa regulatory subunit B' kappa isoform</fullName>
    </submittedName>
</protein>
<evidence type="ECO:0000313" key="1">
    <source>
        <dbReference type="EMBL" id="KAI8029254.1"/>
    </source>
</evidence>
<name>A0ACC0IVG4_9ERIC</name>
<accession>A0ACC0IVG4</accession>
<organism evidence="1 2">
    <name type="scientific">Camellia lanceoleosa</name>
    <dbReference type="NCBI Taxonomy" id="1840588"/>
    <lineage>
        <taxon>Eukaryota</taxon>
        <taxon>Viridiplantae</taxon>
        <taxon>Streptophyta</taxon>
        <taxon>Embryophyta</taxon>
        <taxon>Tracheophyta</taxon>
        <taxon>Spermatophyta</taxon>
        <taxon>Magnoliopsida</taxon>
        <taxon>eudicotyledons</taxon>
        <taxon>Gunneridae</taxon>
        <taxon>Pentapetalae</taxon>
        <taxon>asterids</taxon>
        <taxon>Ericales</taxon>
        <taxon>Theaceae</taxon>
        <taxon>Camellia</taxon>
    </lineage>
</organism>
<evidence type="ECO:0000313" key="2">
    <source>
        <dbReference type="Proteomes" id="UP001060215"/>
    </source>
</evidence>
<comment type="caution">
    <text evidence="1">The sequence shown here is derived from an EMBL/GenBank/DDBJ whole genome shotgun (WGS) entry which is preliminary data.</text>
</comment>